<evidence type="ECO:0000313" key="2">
    <source>
        <dbReference type="Proteomes" id="UP001164513"/>
    </source>
</evidence>
<dbReference type="RefSeq" id="WP_172966258.1">
    <property type="nucleotide sequence ID" value="NZ_CP044625.1"/>
</dbReference>
<dbReference type="Proteomes" id="UP001164513">
    <property type="component" value="Chromosome"/>
</dbReference>
<dbReference type="EMBL" id="CP114720">
    <property type="protein sequence ID" value="WAZ71694.1"/>
    <property type="molecule type" value="Genomic_DNA"/>
</dbReference>
<proteinExistence type="predicted"/>
<dbReference type="SUPFAM" id="SSF58104">
    <property type="entry name" value="Methyl-accepting chemotaxis protein (MCP) signaling domain"/>
    <property type="match status" value="1"/>
</dbReference>
<organism evidence="1 2">
    <name type="scientific">Borrelia miyamotoi</name>
    <dbReference type="NCBI Taxonomy" id="47466"/>
    <lineage>
        <taxon>Bacteria</taxon>
        <taxon>Pseudomonadati</taxon>
        <taxon>Spirochaetota</taxon>
        <taxon>Spirochaetia</taxon>
        <taxon>Spirochaetales</taxon>
        <taxon>Borreliaceae</taxon>
        <taxon>Borrelia</taxon>
    </lineage>
</organism>
<name>A0AAX3JLY4_9SPIR</name>
<protein>
    <recommendedName>
        <fullName evidence="3">Cytosolic protein</fullName>
    </recommendedName>
</protein>
<accession>A0AAX3JLY4</accession>
<reference evidence="1" key="1">
    <citation type="submission" date="2022-12" db="EMBL/GenBank/DDBJ databases">
        <title>B. miyamotoi WGS.</title>
        <authorList>
            <person name="Gabriele M."/>
            <person name="Kuleshov K.V."/>
            <person name="Hepner S."/>
            <person name="Hoornstra D."/>
            <person name="Hovius J.W."/>
            <person name="Platonov A.E."/>
            <person name="Fingerle V."/>
            <person name="Strube C."/>
        </authorList>
    </citation>
    <scope>NUCLEOTIDE SEQUENCE</scope>
    <source>
        <strain evidence="1">ZStruIII14-9</strain>
    </source>
</reference>
<evidence type="ECO:0008006" key="3">
    <source>
        <dbReference type="Google" id="ProtNLM"/>
    </source>
</evidence>
<gene>
    <name evidence="1" type="ORF">O5404_01420</name>
</gene>
<evidence type="ECO:0000313" key="1">
    <source>
        <dbReference type="EMBL" id="WAZ71694.1"/>
    </source>
</evidence>
<dbReference type="Gene3D" id="1.10.287.950">
    <property type="entry name" value="Methyl-accepting chemotaxis protein"/>
    <property type="match status" value="1"/>
</dbReference>
<dbReference type="AlphaFoldDB" id="A0AAX3JLY4"/>
<sequence length="590" mass="68244">MEDNNKLLDINPHINKLFSELEIFDNRSKQVYASLSKSIPKLIEKLSKDVKDLSFNIGFISNLDIDNDYSLNNFISKVLRVLDDFVSYFNSSAKLLETQFSIIRDKVKDIEILEDVIEKMKKSSIDMEIMSINTLTVAMRAGRAGGAFSYITNEIKTLTQSMIKQADQLTSRGRDIKVGLDRAKDQILENNTAENKILEEFKDSLVKNIDEFSGGIGEVIAFYDNILGILNDLRSKFVNAVSYLQFQDRLTQSLHHLNIMYSSVDILRFRDINEIQKLKVLSVFTDSSKMIIRDVIAKLDENLMAFEGFLDASISSISIINDLKSDNSLYVDISRSVESFSIILSSLLKRIDDVEKNNSDFLNLYYEQIKIVKSLEFMFSNISAISSRFQNINIASKIEVVKRVELEDMESNISEMSKVISNIELNITKGREFLTQIIFFFEKVVKDCDNRFYLEKNYFNRFKKLFIELKNNIFEIKKIAVDQVLSYEIFPVHFLEIFEEIKLDIQNIQNLKMDLLNIEKTLVKMDDDINGILGSELLKNGIDCVEIEDKEFIRRIANRFTLFVHKKYLLSLIEDERDVLSFDEGSVILF</sequence>